<organism evidence="16 17">
    <name type="scientific">Mythimna separata</name>
    <name type="common">Oriental armyworm</name>
    <name type="synonym">Pseudaletia separata</name>
    <dbReference type="NCBI Taxonomy" id="271217"/>
    <lineage>
        <taxon>Eukaryota</taxon>
        <taxon>Metazoa</taxon>
        <taxon>Ecdysozoa</taxon>
        <taxon>Arthropoda</taxon>
        <taxon>Hexapoda</taxon>
        <taxon>Insecta</taxon>
        <taxon>Pterygota</taxon>
        <taxon>Neoptera</taxon>
        <taxon>Endopterygota</taxon>
        <taxon>Lepidoptera</taxon>
        <taxon>Glossata</taxon>
        <taxon>Ditrysia</taxon>
        <taxon>Noctuoidea</taxon>
        <taxon>Noctuidae</taxon>
        <taxon>Noctuinae</taxon>
        <taxon>Hadenini</taxon>
        <taxon>Mythimna</taxon>
    </lineage>
</organism>
<keyword evidence="6 14" id="KW-1133">Transmembrane helix</keyword>
<feature type="transmembrane region" description="Helical" evidence="14">
    <location>
        <begin position="118"/>
        <end position="136"/>
    </location>
</feature>
<evidence type="ECO:0000256" key="7">
    <source>
        <dbReference type="ARBA" id="ARBA00023002"/>
    </source>
</evidence>
<feature type="transmembrane region" description="Helical" evidence="14">
    <location>
        <begin position="263"/>
        <end position="284"/>
    </location>
</feature>
<evidence type="ECO:0000256" key="13">
    <source>
        <dbReference type="SAM" id="MobiDB-lite"/>
    </source>
</evidence>
<dbReference type="PANTHER" id="PTHR11351:SF61">
    <property type="entry name" value="RH14937P"/>
    <property type="match status" value="1"/>
</dbReference>
<protein>
    <recommendedName>
        <fullName evidence="15">Fatty acid desaturase domain-containing protein</fullName>
    </recommendedName>
</protein>
<reference evidence="16" key="1">
    <citation type="submission" date="2023-03" db="EMBL/GenBank/DDBJ databases">
        <title>Chromosome-level genomes of two armyworms, Mythimna separata and Mythimna loreyi, provide insights into the biosynthesis and reception of sex pheromones.</title>
        <authorList>
            <person name="Zhao H."/>
        </authorList>
    </citation>
    <scope>NUCLEOTIDE SEQUENCE</scope>
    <source>
        <strain evidence="16">BeijingLab</strain>
        <tissue evidence="16">Pupa</tissue>
    </source>
</reference>
<evidence type="ECO:0000256" key="8">
    <source>
        <dbReference type="ARBA" id="ARBA00023004"/>
    </source>
</evidence>
<dbReference type="Pfam" id="PF00487">
    <property type="entry name" value="FA_desaturase"/>
    <property type="match status" value="1"/>
</dbReference>
<keyword evidence="11 12" id="KW-0275">Fatty acid biosynthesis</keyword>
<feature type="transmembrane region" description="Helical" evidence="14">
    <location>
        <begin position="296"/>
        <end position="317"/>
    </location>
</feature>
<keyword evidence="7 12" id="KW-0560">Oxidoreductase</keyword>
<keyword evidence="8" id="KW-0408">Iron</keyword>
<evidence type="ECO:0000256" key="1">
    <source>
        <dbReference type="ARBA" id="ARBA00004141"/>
    </source>
</evidence>
<dbReference type="InterPro" id="IPR015876">
    <property type="entry name" value="Acyl-CoA_DS"/>
</dbReference>
<keyword evidence="9" id="KW-0443">Lipid metabolism</keyword>
<proteinExistence type="inferred from homology"/>
<keyword evidence="10 14" id="KW-0472">Membrane</keyword>
<evidence type="ECO:0000256" key="12">
    <source>
        <dbReference type="RuleBase" id="RU000581"/>
    </source>
</evidence>
<dbReference type="PANTHER" id="PTHR11351">
    <property type="entry name" value="ACYL-COA DESATURASE"/>
    <property type="match status" value="1"/>
</dbReference>
<comment type="subcellular location">
    <subcellularLocation>
        <location evidence="1">Membrane</location>
        <topology evidence="1">Multi-pass membrane protein</topology>
    </subcellularLocation>
</comment>
<dbReference type="GO" id="GO:0004768">
    <property type="term" value="F:stearoyl-CoA 9-desaturase activity"/>
    <property type="evidence" value="ECO:0007669"/>
    <property type="project" value="TreeGrafter"/>
</dbReference>
<dbReference type="EMBL" id="JARGEI010000013">
    <property type="protein sequence ID" value="KAJ8721554.1"/>
    <property type="molecule type" value="Genomic_DNA"/>
</dbReference>
<comment type="similarity">
    <text evidence="2 12">Belongs to the fatty acid desaturase type 1 family.</text>
</comment>
<comment type="caution">
    <text evidence="16">The sequence shown here is derived from an EMBL/GenBank/DDBJ whole genome shotgun (WGS) entry which is preliminary data.</text>
</comment>
<dbReference type="PRINTS" id="PR00075">
    <property type="entry name" value="FACDDSATRASE"/>
</dbReference>
<evidence type="ECO:0000256" key="11">
    <source>
        <dbReference type="ARBA" id="ARBA00023160"/>
    </source>
</evidence>
<evidence type="ECO:0000256" key="5">
    <source>
        <dbReference type="ARBA" id="ARBA00022832"/>
    </source>
</evidence>
<evidence type="ECO:0000256" key="3">
    <source>
        <dbReference type="ARBA" id="ARBA00022516"/>
    </source>
</evidence>
<accession>A0AAD8DU81</accession>
<keyword evidence="3 12" id="KW-0444">Lipid biosynthesis</keyword>
<keyword evidence="17" id="KW-1185">Reference proteome</keyword>
<evidence type="ECO:0000256" key="6">
    <source>
        <dbReference type="ARBA" id="ARBA00022989"/>
    </source>
</evidence>
<name>A0AAD8DU81_MYTSE</name>
<gene>
    <name evidence="16" type="ORF">PYW07_002329</name>
</gene>
<dbReference type="InterPro" id="IPR005804">
    <property type="entry name" value="FA_desaturase_dom"/>
</dbReference>
<feature type="transmembrane region" description="Helical" evidence="14">
    <location>
        <begin position="176"/>
        <end position="199"/>
    </location>
</feature>
<evidence type="ECO:0000256" key="10">
    <source>
        <dbReference type="ARBA" id="ARBA00023136"/>
    </source>
</evidence>
<dbReference type="GO" id="GO:0005506">
    <property type="term" value="F:iron ion binding"/>
    <property type="evidence" value="ECO:0007669"/>
    <property type="project" value="TreeGrafter"/>
</dbReference>
<dbReference type="CDD" id="cd03505">
    <property type="entry name" value="Delta9-FADS-like"/>
    <property type="match status" value="1"/>
</dbReference>
<keyword evidence="4 12" id="KW-0812">Transmembrane</keyword>
<evidence type="ECO:0000256" key="2">
    <source>
        <dbReference type="ARBA" id="ARBA00009295"/>
    </source>
</evidence>
<evidence type="ECO:0000256" key="9">
    <source>
        <dbReference type="ARBA" id="ARBA00023098"/>
    </source>
</evidence>
<dbReference type="GO" id="GO:0005789">
    <property type="term" value="C:endoplasmic reticulum membrane"/>
    <property type="evidence" value="ECO:0007669"/>
    <property type="project" value="TreeGrafter"/>
</dbReference>
<dbReference type="GO" id="GO:0006636">
    <property type="term" value="P:unsaturated fatty acid biosynthetic process"/>
    <property type="evidence" value="ECO:0007669"/>
    <property type="project" value="TreeGrafter"/>
</dbReference>
<dbReference type="Proteomes" id="UP001231518">
    <property type="component" value="Chromosome 12"/>
</dbReference>
<dbReference type="AlphaFoldDB" id="A0AAD8DU81"/>
<sequence>MKSEHYVVFCDYFISLNKPTPLSTLFQCDKVKFFKAFFEKTPLFRMAPAQQNLEMCGEELRSEQKLGPVTYKNGKSAHLENNNTVLRDSASEVTSDCDFDIKKYEAMEFTAQWRWPDLTVQILLHSVSIYGLYLIISNQVKLYTILFALGTIYTSGFGITAGVHRLWSHRAYRARLPLRILLAILFTITGQRDIYIWALDHRVHHKYSETVADPHDVRRGFWFAHVGWLVLTPHPAVEDRRIALKPTCADLLADPVVRLQKKFFIPMFALLNIGLPIFVPWYFWNETLVNSFIISFVTRFTITLNIAFCVNSFAHLWGNKPYDKFIKSVENSLVSLAALGEGWHNYHHVFPWDYRTSELGKMNVSTGFIDLFAKIGWAYDLKAATYDMIAKRAKRSGDGTFGDSEEPYPASEHCHSE</sequence>
<comment type="cofactor">
    <cofactor evidence="12">
        <name>Fe(2+)</name>
        <dbReference type="ChEBI" id="CHEBI:29033"/>
    </cofactor>
</comment>
<feature type="region of interest" description="Disordered" evidence="13">
    <location>
        <begin position="397"/>
        <end position="417"/>
    </location>
</feature>
<feature type="transmembrane region" description="Helical" evidence="14">
    <location>
        <begin position="142"/>
        <end position="164"/>
    </location>
</feature>
<evidence type="ECO:0000256" key="14">
    <source>
        <dbReference type="SAM" id="Phobius"/>
    </source>
</evidence>
<evidence type="ECO:0000259" key="15">
    <source>
        <dbReference type="Pfam" id="PF00487"/>
    </source>
</evidence>
<keyword evidence="5" id="KW-0276">Fatty acid metabolism</keyword>
<evidence type="ECO:0000313" key="17">
    <source>
        <dbReference type="Proteomes" id="UP001231518"/>
    </source>
</evidence>
<evidence type="ECO:0000256" key="4">
    <source>
        <dbReference type="ARBA" id="ARBA00022692"/>
    </source>
</evidence>
<feature type="domain" description="Fatty acid desaturase" evidence="15">
    <location>
        <begin position="146"/>
        <end position="359"/>
    </location>
</feature>
<comment type="domain">
    <text evidence="12">The histidine box domains are involved in binding the catalytic metal ions.</text>
</comment>
<evidence type="ECO:0000313" key="16">
    <source>
        <dbReference type="EMBL" id="KAJ8721554.1"/>
    </source>
</evidence>